<keyword evidence="12" id="KW-1185">Reference proteome</keyword>
<keyword evidence="5 9" id="KW-0627">Porphyrin biosynthesis</keyword>
<comment type="function">
    <text evidence="6 9">Catalyzes cyclization of the linear tetrapyrrole, hydroxymethylbilane, to the macrocyclic uroporphyrinogen III.</text>
</comment>
<comment type="catalytic activity">
    <reaction evidence="8 9">
        <text>hydroxymethylbilane = uroporphyrinogen III + H2O</text>
        <dbReference type="Rhea" id="RHEA:18965"/>
        <dbReference type="ChEBI" id="CHEBI:15377"/>
        <dbReference type="ChEBI" id="CHEBI:57308"/>
        <dbReference type="ChEBI" id="CHEBI:57845"/>
        <dbReference type="EC" id="4.2.1.75"/>
    </reaction>
</comment>
<evidence type="ECO:0000313" key="11">
    <source>
        <dbReference type="EMBL" id="WPL17793.1"/>
    </source>
</evidence>
<evidence type="ECO:0000256" key="3">
    <source>
        <dbReference type="ARBA" id="ARBA00013109"/>
    </source>
</evidence>
<dbReference type="InterPro" id="IPR003754">
    <property type="entry name" value="4pyrrol_synth_uPrphyn_synth"/>
</dbReference>
<name>A0ABZ0SAW6_9GAMM</name>
<dbReference type="RefSeq" id="WP_328983595.1">
    <property type="nucleotide sequence ID" value="NZ_CP121472.1"/>
</dbReference>
<dbReference type="Pfam" id="PF02602">
    <property type="entry name" value="HEM4"/>
    <property type="match status" value="1"/>
</dbReference>
<dbReference type="GO" id="GO:0004852">
    <property type="term" value="F:uroporphyrinogen-III synthase activity"/>
    <property type="evidence" value="ECO:0007669"/>
    <property type="project" value="UniProtKB-EC"/>
</dbReference>
<comment type="similarity">
    <text evidence="2 9">Belongs to the uroporphyrinogen-III synthase family.</text>
</comment>
<dbReference type="Proteomes" id="UP001432180">
    <property type="component" value="Chromosome"/>
</dbReference>
<evidence type="ECO:0000259" key="10">
    <source>
        <dbReference type="Pfam" id="PF02602"/>
    </source>
</evidence>
<keyword evidence="4 9" id="KW-0456">Lyase</keyword>
<dbReference type="CDD" id="cd06578">
    <property type="entry name" value="HemD"/>
    <property type="match status" value="1"/>
</dbReference>
<proteinExistence type="inferred from homology"/>
<protein>
    <recommendedName>
        <fullName evidence="7 9">Uroporphyrinogen-III synthase</fullName>
        <ecNumber evidence="3 9">4.2.1.75</ecNumber>
    </recommendedName>
</protein>
<evidence type="ECO:0000256" key="4">
    <source>
        <dbReference type="ARBA" id="ARBA00023239"/>
    </source>
</evidence>
<evidence type="ECO:0000256" key="5">
    <source>
        <dbReference type="ARBA" id="ARBA00023244"/>
    </source>
</evidence>
<gene>
    <name evidence="11" type="primary">hemD_2</name>
    <name evidence="11" type="ORF">Thiowin_02835</name>
</gene>
<organism evidence="11 12">
    <name type="scientific">Thiorhodovibrio winogradskyi</name>
    <dbReference type="NCBI Taxonomy" id="77007"/>
    <lineage>
        <taxon>Bacteria</taxon>
        <taxon>Pseudomonadati</taxon>
        <taxon>Pseudomonadota</taxon>
        <taxon>Gammaproteobacteria</taxon>
        <taxon>Chromatiales</taxon>
        <taxon>Chromatiaceae</taxon>
        <taxon>Thiorhodovibrio</taxon>
    </lineage>
</organism>
<dbReference type="PANTHER" id="PTHR38042:SF1">
    <property type="entry name" value="UROPORPHYRINOGEN-III SYNTHASE, CHLOROPLASTIC"/>
    <property type="match status" value="1"/>
</dbReference>
<evidence type="ECO:0000256" key="1">
    <source>
        <dbReference type="ARBA" id="ARBA00004772"/>
    </source>
</evidence>
<dbReference type="InterPro" id="IPR039793">
    <property type="entry name" value="UROS/Hem4"/>
</dbReference>
<accession>A0ABZ0SAW6</accession>
<dbReference type="EMBL" id="CP121472">
    <property type="protein sequence ID" value="WPL17793.1"/>
    <property type="molecule type" value="Genomic_DNA"/>
</dbReference>
<evidence type="ECO:0000256" key="8">
    <source>
        <dbReference type="ARBA" id="ARBA00048617"/>
    </source>
</evidence>
<comment type="pathway">
    <text evidence="1 9">Porphyrin-containing compound metabolism; protoporphyrin-IX biosynthesis; coproporphyrinogen-III from 5-aminolevulinate: step 3/4.</text>
</comment>
<dbReference type="Gene3D" id="3.40.50.10090">
    <property type="match status" value="2"/>
</dbReference>
<feature type="domain" description="Tetrapyrrole biosynthesis uroporphyrinogen III synthase" evidence="10">
    <location>
        <begin position="41"/>
        <end position="259"/>
    </location>
</feature>
<reference evidence="11 12" key="1">
    <citation type="journal article" date="2023" name="Microorganisms">
        <title>Thiorhodovibrio frisius and Trv. litoralis spp. nov., Two Novel Members from a Clade of Fastidious Purple Sulfur Bacteria That Exhibit Unique Red-Shifted Light-Harvesting Capabilities.</title>
        <authorList>
            <person name="Methner A."/>
            <person name="Kuzyk S.B."/>
            <person name="Petersen J."/>
            <person name="Bauer S."/>
            <person name="Brinkmann H."/>
            <person name="Sichau K."/>
            <person name="Wanner G."/>
            <person name="Wolf J."/>
            <person name="Neumann-Schaal M."/>
            <person name="Henke P."/>
            <person name="Tank M."/>
            <person name="Sproer C."/>
            <person name="Bunk B."/>
            <person name="Overmann J."/>
        </authorList>
    </citation>
    <scope>NUCLEOTIDE SEQUENCE [LARGE SCALE GENOMIC DNA]</scope>
    <source>
        <strain evidence="11 12">DSM 6702</strain>
    </source>
</reference>
<dbReference type="SUPFAM" id="SSF69618">
    <property type="entry name" value="HemD-like"/>
    <property type="match status" value="1"/>
</dbReference>
<evidence type="ECO:0000256" key="9">
    <source>
        <dbReference type="RuleBase" id="RU366031"/>
    </source>
</evidence>
<evidence type="ECO:0000313" key="12">
    <source>
        <dbReference type="Proteomes" id="UP001432180"/>
    </source>
</evidence>
<dbReference type="InterPro" id="IPR036108">
    <property type="entry name" value="4pyrrol_syn_uPrphyn_synt_sf"/>
</dbReference>
<dbReference type="EC" id="4.2.1.75" evidence="3 9"/>
<sequence length="271" mass="29316">MTTSAQTPKPGEIPCDLKGQTILVTRPAEQAAHLCDLIQLANGAALLFPTVKIRPSVHASKAQDRMREPWNLMIFISRNAVNFARTLLPNGQLPAPPPAGPLIAAVGAATAAALDDAGRPPDLVPSQHFDSEGLLELPELTNVRGDRILIVRGEGGRPMLGDTLRQRGAEVVYAEVYCRGLPESDATDQIPAWHDKLDLLTATSDEVLNNLHRLVPESEHSWLRTLPLAVYSNRTAARAMELGFRTVAVASESSDPALIDALCRLVQRAPR</sequence>
<evidence type="ECO:0000256" key="7">
    <source>
        <dbReference type="ARBA" id="ARBA00040167"/>
    </source>
</evidence>
<evidence type="ECO:0000256" key="6">
    <source>
        <dbReference type="ARBA" id="ARBA00037589"/>
    </source>
</evidence>
<dbReference type="PANTHER" id="PTHR38042">
    <property type="entry name" value="UROPORPHYRINOGEN-III SYNTHASE, CHLOROPLASTIC"/>
    <property type="match status" value="1"/>
</dbReference>
<evidence type="ECO:0000256" key="2">
    <source>
        <dbReference type="ARBA" id="ARBA00008133"/>
    </source>
</evidence>